<evidence type="ECO:0000313" key="1">
    <source>
        <dbReference type="EMBL" id="EHJ12768.1"/>
    </source>
</evidence>
<dbReference type="PANTHER" id="PTHR34849:SF3">
    <property type="entry name" value="SSR2962 PROTEIN"/>
    <property type="match status" value="1"/>
</dbReference>
<comment type="caution">
    <text evidence="1">The sequence shown here is derived from an EMBL/GenBank/DDBJ whole genome shotgun (WGS) entry which is preliminary data.</text>
</comment>
<reference evidence="1 2" key="1">
    <citation type="journal article" date="2011" name="Front. Microbiol.">
        <title>Two Strains of Crocosphaera watsonii with Highly Conserved Genomes are Distinguished by Strain-Specific Features.</title>
        <authorList>
            <person name="Bench S.R."/>
            <person name="Ilikchyan I.N."/>
            <person name="Tripp H.J."/>
            <person name="Zehr J.P."/>
        </authorList>
    </citation>
    <scope>NUCLEOTIDE SEQUENCE [LARGE SCALE GENOMIC DNA]</scope>
    <source>
        <strain evidence="1 2">WH 0003</strain>
    </source>
</reference>
<dbReference type="SUPFAM" id="SSF46689">
    <property type="entry name" value="Homeodomain-like"/>
    <property type="match status" value="1"/>
</dbReference>
<dbReference type="AlphaFoldDB" id="G5J4W8"/>
<dbReference type="PANTHER" id="PTHR34849">
    <property type="entry name" value="SSL5025 PROTEIN"/>
    <property type="match status" value="1"/>
</dbReference>
<dbReference type="RefSeq" id="WP_007305930.1">
    <property type="nucleotide sequence ID" value="NZ_AESD01000377.1"/>
</dbReference>
<dbReference type="Gene3D" id="1.10.10.10">
    <property type="entry name" value="Winged helix-like DNA-binding domain superfamily/Winged helix DNA-binding domain"/>
    <property type="match status" value="1"/>
</dbReference>
<dbReference type="Pfam" id="PF04255">
    <property type="entry name" value="DUF433"/>
    <property type="match status" value="1"/>
</dbReference>
<dbReference type="InterPro" id="IPR007367">
    <property type="entry name" value="DUF433"/>
</dbReference>
<protein>
    <recommendedName>
        <fullName evidence="3">DUF433 domain-containing protein</fullName>
    </recommendedName>
</protein>
<evidence type="ECO:0008006" key="3">
    <source>
        <dbReference type="Google" id="ProtNLM"/>
    </source>
</evidence>
<dbReference type="PATRIC" id="fig|423471.3.peg.2381"/>
<dbReference type="InterPro" id="IPR036388">
    <property type="entry name" value="WH-like_DNA-bd_sf"/>
</dbReference>
<dbReference type="Proteomes" id="UP000003477">
    <property type="component" value="Unassembled WGS sequence"/>
</dbReference>
<sequence>MVKQLDRITFEPKIMMGKACIRGMRIPVSLILNLIANGKPNEEILDEYPDLELEDIKQCLLYAAWLADERIIPIEQNQKLESVK</sequence>
<proteinExistence type="predicted"/>
<dbReference type="GeneID" id="88766194"/>
<dbReference type="InterPro" id="IPR009057">
    <property type="entry name" value="Homeodomain-like_sf"/>
</dbReference>
<accession>G5J4W8</accession>
<evidence type="ECO:0000313" key="2">
    <source>
        <dbReference type="Proteomes" id="UP000003477"/>
    </source>
</evidence>
<name>G5J4W8_CROWT</name>
<dbReference type="EMBL" id="AESD01000377">
    <property type="protein sequence ID" value="EHJ12768.1"/>
    <property type="molecule type" value="Genomic_DNA"/>
</dbReference>
<gene>
    <name evidence="1" type="ORF">CWATWH0003_2532</name>
</gene>
<organism evidence="1 2">
    <name type="scientific">Crocosphaera watsonii WH 0003</name>
    <dbReference type="NCBI Taxonomy" id="423471"/>
    <lineage>
        <taxon>Bacteria</taxon>
        <taxon>Bacillati</taxon>
        <taxon>Cyanobacteriota</taxon>
        <taxon>Cyanophyceae</taxon>
        <taxon>Oscillatoriophycideae</taxon>
        <taxon>Chroococcales</taxon>
        <taxon>Aphanothecaceae</taxon>
        <taxon>Crocosphaera</taxon>
    </lineage>
</organism>